<gene>
    <name evidence="2" type="ORF">HMPREF0551_0196</name>
</gene>
<evidence type="ECO:0000256" key="1">
    <source>
        <dbReference type="SAM" id="MobiDB-lite"/>
    </source>
</evidence>
<dbReference type="AlphaFoldDB" id="E7RUN0"/>
<keyword evidence="3" id="KW-1185">Reference proteome</keyword>
<proteinExistence type="predicted"/>
<sequence length="676" mass="74041">MPTEPLGSVDRRPLPTGSSLFPPTPTAAHITAQATQARSSRSLPSWQHTLLAAGLALTLAACGGSGDESGNSGQIGLNSTDTTGLRAHDRTKAGPSQAGRPGAQTSSSSSQAAAAASGYRRWTLSTPAEASRFLAQASYGSNPKDIKALTGRTANEWIEAQFLRPPFSLLNAMRYWRQRRGPEGNKNVSELEDAHNAWWVSTIQQDQLRQRVAFALSQIFVVSSAGVVGEYPKGLVSYYDTLVRGAFGNFRQLLQDVTMHPMMGMYLTYIGNRKERFDSTGKITQAPDENYAREVMQLFTIGLEQLNLDGTAKKDAGGNPIPTYSNDDVIGLARVFTGLSWNGGQLTHECFVRAGNCAANTNARETRPMVAYDQYHSTLEKRFLGTTIAEGQSSTMADLKLALDTLFDHPNVGPFIGRQLIQRLVTSNPSPAYVRRVASAFNNNGQGVRGDMKAVIRAVLLDEEARGAHARKQPDFGRIREPVLRFTHLMRAFEASSRSGYWTMGPTNAPSELNQTAMRAPSVFNFYRPGYSPAGTPIAREKLVAPEMQILNESSVAGYADYLNRFVGGTSIYIVGLGKMIPHPEGEPATNGMAREIRFNLQPLIAKANNVDQLLDEIDMLLLNGQMQSDTRDIIRTAVSQVVPKPPSYDMRHMYRERVSLALYLALLSPDYLVLK</sequence>
<dbReference type="RefSeq" id="WP_005671966.1">
    <property type="nucleotide sequence ID" value="NZ_CP146288.1"/>
</dbReference>
<comment type="caution">
    <text evidence="2">The sequence shown here is derived from an EMBL/GenBank/DDBJ whole genome shotgun (WGS) entry which is preliminary data.</text>
</comment>
<feature type="compositionally biased region" description="Polar residues" evidence="1">
    <location>
        <begin position="68"/>
        <end position="83"/>
    </location>
</feature>
<feature type="region of interest" description="Disordered" evidence="1">
    <location>
        <begin position="1"/>
        <end position="25"/>
    </location>
</feature>
<accession>E7RUN0</accession>
<feature type="region of interest" description="Disordered" evidence="1">
    <location>
        <begin position="64"/>
        <end position="112"/>
    </location>
</feature>
<evidence type="ECO:0000313" key="2">
    <source>
        <dbReference type="EMBL" id="EFV96013.1"/>
    </source>
</evidence>
<dbReference type="HOGENOM" id="CLU_023627_0_0_4"/>
<reference evidence="2 3" key="1">
    <citation type="submission" date="2010-12" db="EMBL/GenBank/DDBJ databases">
        <authorList>
            <person name="Muzny D."/>
            <person name="Qin X."/>
            <person name="Deng J."/>
            <person name="Jiang H."/>
            <person name="Liu Y."/>
            <person name="Qu J."/>
            <person name="Song X.-Z."/>
            <person name="Zhang L."/>
            <person name="Thornton R."/>
            <person name="Coyle M."/>
            <person name="Francisco L."/>
            <person name="Jackson L."/>
            <person name="Javaid M."/>
            <person name="Korchina V."/>
            <person name="Kovar C."/>
            <person name="Mata R."/>
            <person name="Mathew T."/>
            <person name="Ngo R."/>
            <person name="Nguyen L."/>
            <person name="Nguyen N."/>
            <person name="Okwuonu G."/>
            <person name="Ongeri F."/>
            <person name="Pham C."/>
            <person name="Simmons D."/>
            <person name="Wilczek-Boney K."/>
            <person name="Hale W."/>
            <person name="Jakkamsetti A."/>
            <person name="Pham P."/>
            <person name="Ruth R."/>
            <person name="San Lucas F."/>
            <person name="Warren J."/>
            <person name="Zhang J."/>
            <person name="Zhao Z."/>
            <person name="Zhou C."/>
            <person name="Zhu D."/>
            <person name="Lee S."/>
            <person name="Bess C."/>
            <person name="Blankenburg K."/>
            <person name="Forbes L."/>
            <person name="Fu Q."/>
            <person name="Gubbala S."/>
            <person name="Hirani K."/>
            <person name="Jayaseelan J.C."/>
            <person name="Lara F."/>
            <person name="Munidasa M."/>
            <person name="Palculict T."/>
            <person name="Patil S."/>
            <person name="Pu L.-L."/>
            <person name="Saada N."/>
            <person name="Tang L."/>
            <person name="Weissenberger G."/>
            <person name="Zhu Y."/>
            <person name="Hemphill L."/>
            <person name="Shang Y."/>
            <person name="Youmans B."/>
            <person name="Ayvaz T."/>
            <person name="Ross M."/>
            <person name="Santibanez J."/>
            <person name="Aqrawi P."/>
            <person name="Gross S."/>
            <person name="Joshi V."/>
            <person name="Fowler G."/>
            <person name="Nazareth L."/>
            <person name="Reid J."/>
            <person name="Worley K."/>
            <person name="Petrosino J."/>
            <person name="Highlander S."/>
            <person name="Gibbs R."/>
        </authorList>
    </citation>
    <scope>NUCLEOTIDE SEQUENCE [LARGE SCALE GENOMIC DNA]</scope>
    <source>
        <strain evidence="2 3">ATCC 51599</strain>
    </source>
</reference>
<dbReference type="eggNOG" id="COG5267">
    <property type="taxonomic scope" value="Bacteria"/>
</dbReference>
<dbReference type="Pfam" id="PF08811">
    <property type="entry name" value="DUF1800"/>
    <property type="match status" value="1"/>
</dbReference>
<dbReference type="PANTHER" id="PTHR43737">
    <property type="entry name" value="BLL7424 PROTEIN"/>
    <property type="match status" value="1"/>
</dbReference>
<organism evidence="2 3">
    <name type="scientific">Lautropia mirabilis ATCC 51599</name>
    <dbReference type="NCBI Taxonomy" id="887898"/>
    <lineage>
        <taxon>Bacteria</taxon>
        <taxon>Pseudomonadati</taxon>
        <taxon>Pseudomonadota</taxon>
        <taxon>Betaproteobacteria</taxon>
        <taxon>Burkholderiales</taxon>
        <taxon>Burkholderiaceae</taxon>
        <taxon>Lautropia</taxon>
    </lineage>
</organism>
<protein>
    <recommendedName>
        <fullName evidence="4">DUF1800 domain-containing protein</fullName>
    </recommendedName>
</protein>
<feature type="compositionally biased region" description="Low complexity" evidence="1">
    <location>
        <begin position="103"/>
        <end position="112"/>
    </location>
</feature>
<evidence type="ECO:0008006" key="4">
    <source>
        <dbReference type="Google" id="ProtNLM"/>
    </source>
</evidence>
<dbReference type="Proteomes" id="UP000011021">
    <property type="component" value="Unassembled WGS sequence"/>
</dbReference>
<dbReference type="EMBL" id="AEQP01000001">
    <property type="protein sequence ID" value="EFV96013.1"/>
    <property type="molecule type" value="Genomic_DNA"/>
</dbReference>
<evidence type="ECO:0000313" key="3">
    <source>
        <dbReference type="Proteomes" id="UP000011021"/>
    </source>
</evidence>
<dbReference type="STRING" id="887898.HMPREF0551_0196"/>
<name>E7RUN0_9BURK</name>
<dbReference type="InterPro" id="IPR014917">
    <property type="entry name" value="DUF1800"/>
</dbReference>
<dbReference type="PANTHER" id="PTHR43737:SF1">
    <property type="entry name" value="DUF1501 DOMAIN-CONTAINING PROTEIN"/>
    <property type="match status" value="1"/>
</dbReference>